<dbReference type="GO" id="GO:0007032">
    <property type="term" value="P:endosome organization"/>
    <property type="evidence" value="ECO:0007669"/>
    <property type="project" value="InterPro"/>
</dbReference>
<keyword evidence="3" id="KW-1185">Reference proteome</keyword>
<dbReference type="PANTHER" id="PTHR36983">
    <property type="entry name" value="DNAJ HOMOLOG SUBFAMILY C MEMBER 13"/>
    <property type="match status" value="1"/>
</dbReference>
<evidence type="ECO:0000313" key="2">
    <source>
        <dbReference type="EMBL" id="MBA0661626.1"/>
    </source>
</evidence>
<dbReference type="GO" id="GO:0010008">
    <property type="term" value="C:endosome membrane"/>
    <property type="evidence" value="ECO:0007669"/>
    <property type="project" value="TreeGrafter"/>
</dbReference>
<name>A0A7J8VFP7_9ROSI</name>
<protein>
    <submittedName>
        <fullName evidence="2">Uncharacterized protein</fullName>
    </submittedName>
</protein>
<proteinExistence type="predicted"/>
<feature type="region of interest" description="Disordered" evidence="1">
    <location>
        <begin position="85"/>
        <end position="107"/>
    </location>
</feature>
<dbReference type="OrthoDB" id="69656at2759"/>
<sequence>MKWNESEASIGRVLAIEVLHAFAAEGAHCIKVREILNASDVWSAYKDQKHDLFLPSNAQSAAAGVAGLIESSSSRLVYAITAPPQTTQSRIPASTVSDSNGSQDQLS</sequence>
<evidence type="ECO:0000313" key="3">
    <source>
        <dbReference type="Proteomes" id="UP000593573"/>
    </source>
</evidence>
<dbReference type="InterPro" id="IPR044978">
    <property type="entry name" value="GRV2/DNAJC13"/>
</dbReference>
<dbReference type="GO" id="GO:2000641">
    <property type="term" value="P:regulation of early endosome to late endosome transport"/>
    <property type="evidence" value="ECO:0007669"/>
    <property type="project" value="InterPro"/>
</dbReference>
<accession>A0A7J8VFP7</accession>
<dbReference type="AlphaFoldDB" id="A0A7J8VFP7"/>
<dbReference type="GO" id="GO:0006898">
    <property type="term" value="P:receptor-mediated endocytosis"/>
    <property type="evidence" value="ECO:0007669"/>
    <property type="project" value="TreeGrafter"/>
</dbReference>
<dbReference type="EMBL" id="JABFAB010000010">
    <property type="protein sequence ID" value="MBA0661626.1"/>
    <property type="molecule type" value="Genomic_DNA"/>
</dbReference>
<evidence type="ECO:0000256" key="1">
    <source>
        <dbReference type="SAM" id="MobiDB-lite"/>
    </source>
</evidence>
<comment type="caution">
    <text evidence="2">The sequence shown here is derived from an EMBL/GenBank/DDBJ whole genome shotgun (WGS) entry which is preliminary data.</text>
</comment>
<organism evidence="2 3">
    <name type="scientific">Gossypium klotzschianum</name>
    <dbReference type="NCBI Taxonomy" id="34286"/>
    <lineage>
        <taxon>Eukaryota</taxon>
        <taxon>Viridiplantae</taxon>
        <taxon>Streptophyta</taxon>
        <taxon>Embryophyta</taxon>
        <taxon>Tracheophyta</taxon>
        <taxon>Spermatophyta</taxon>
        <taxon>Magnoliopsida</taxon>
        <taxon>eudicotyledons</taxon>
        <taxon>Gunneridae</taxon>
        <taxon>Pentapetalae</taxon>
        <taxon>rosids</taxon>
        <taxon>malvids</taxon>
        <taxon>Malvales</taxon>
        <taxon>Malvaceae</taxon>
        <taxon>Malvoideae</taxon>
        <taxon>Gossypium</taxon>
    </lineage>
</organism>
<reference evidence="2 3" key="1">
    <citation type="journal article" date="2019" name="Genome Biol. Evol.">
        <title>Insights into the evolution of the New World diploid cottons (Gossypium, subgenus Houzingenia) based on genome sequencing.</title>
        <authorList>
            <person name="Grover C.E."/>
            <person name="Arick M.A. 2nd"/>
            <person name="Thrash A."/>
            <person name="Conover J.L."/>
            <person name="Sanders W.S."/>
            <person name="Peterson D.G."/>
            <person name="Frelichowski J.E."/>
            <person name="Scheffler J.A."/>
            <person name="Scheffler B.E."/>
            <person name="Wendel J.F."/>
        </authorList>
    </citation>
    <scope>NUCLEOTIDE SEQUENCE [LARGE SCALE GENOMIC DNA]</scope>
    <source>
        <strain evidence="2">57</strain>
        <tissue evidence="2">Leaf</tissue>
    </source>
</reference>
<gene>
    <name evidence="2" type="ORF">Goklo_005902</name>
</gene>
<dbReference type="Proteomes" id="UP000593573">
    <property type="component" value="Unassembled WGS sequence"/>
</dbReference>
<dbReference type="PANTHER" id="PTHR36983:SF2">
    <property type="entry name" value="DNAJ HOMOLOG SUBFAMILY C MEMBER 13"/>
    <property type="match status" value="1"/>
</dbReference>